<keyword evidence="2" id="KW-0732">Signal</keyword>
<feature type="region of interest" description="Disordered" evidence="1">
    <location>
        <begin position="63"/>
        <end position="87"/>
    </location>
</feature>
<dbReference type="EMBL" id="JAXIOK010000005">
    <property type="protein sequence ID" value="KAK4771447.1"/>
    <property type="molecule type" value="Genomic_DNA"/>
</dbReference>
<comment type="caution">
    <text evidence="3">The sequence shown here is derived from an EMBL/GenBank/DDBJ whole genome shotgun (WGS) entry which is preliminary data.</text>
</comment>
<evidence type="ECO:0000256" key="1">
    <source>
        <dbReference type="SAM" id="MobiDB-lite"/>
    </source>
</evidence>
<evidence type="ECO:0000313" key="4">
    <source>
        <dbReference type="Proteomes" id="UP001345219"/>
    </source>
</evidence>
<evidence type="ECO:0000256" key="2">
    <source>
        <dbReference type="SAM" id="SignalP"/>
    </source>
</evidence>
<proteinExistence type="predicted"/>
<dbReference type="Proteomes" id="UP001345219">
    <property type="component" value="Chromosome 24"/>
</dbReference>
<organism evidence="3 4">
    <name type="scientific">Trapa incisa</name>
    <dbReference type="NCBI Taxonomy" id="236973"/>
    <lineage>
        <taxon>Eukaryota</taxon>
        <taxon>Viridiplantae</taxon>
        <taxon>Streptophyta</taxon>
        <taxon>Embryophyta</taxon>
        <taxon>Tracheophyta</taxon>
        <taxon>Spermatophyta</taxon>
        <taxon>Magnoliopsida</taxon>
        <taxon>eudicotyledons</taxon>
        <taxon>Gunneridae</taxon>
        <taxon>Pentapetalae</taxon>
        <taxon>rosids</taxon>
        <taxon>malvids</taxon>
        <taxon>Myrtales</taxon>
        <taxon>Lythraceae</taxon>
        <taxon>Trapa</taxon>
    </lineage>
</organism>
<evidence type="ECO:0000313" key="3">
    <source>
        <dbReference type="EMBL" id="KAK4771447.1"/>
    </source>
</evidence>
<dbReference type="AlphaFoldDB" id="A0AAN7KQL4"/>
<feature type="chain" id="PRO_5042824891" evidence="2">
    <location>
        <begin position="22"/>
        <end position="87"/>
    </location>
</feature>
<sequence>MKPSCIFLVLLLLVSLHSLSGSAYSSAGSFKDSNLGAFPGSEVAKIKAGRKLIGVNGLHLNDYDQPGANPAHNPPSPSKKAGKGGNP</sequence>
<keyword evidence="4" id="KW-1185">Reference proteome</keyword>
<protein>
    <submittedName>
        <fullName evidence="3">Uncharacterized protein</fullName>
    </submittedName>
</protein>
<reference evidence="3 4" key="1">
    <citation type="journal article" date="2023" name="Hortic Res">
        <title>Pangenome of water caltrop reveals structural variations and asymmetric subgenome divergence after allopolyploidization.</title>
        <authorList>
            <person name="Zhang X."/>
            <person name="Chen Y."/>
            <person name="Wang L."/>
            <person name="Yuan Y."/>
            <person name="Fang M."/>
            <person name="Shi L."/>
            <person name="Lu R."/>
            <person name="Comes H.P."/>
            <person name="Ma Y."/>
            <person name="Chen Y."/>
            <person name="Huang G."/>
            <person name="Zhou Y."/>
            <person name="Zheng Z."/>
            <person name="Qiu Y."/>
        </authorList>
    </citation>
    <scope>NUCLEOTIDE SEQUENCE [LARGE SCALE GENOMIC DNA]</scope>
    <source>
        <tissue evidence="3">Roots</tissue>
    </source>
</reference>
<feature type="signal peptide" evidence="2">
    <location>
        <begin position="1"/>
        <end position="21"/>
    </location>
</feature>
<accession>A0AAN7KQL4</accession>
<gene>
    <name evidence="3" type="ORF">SAY87_031979</name>
</gene>
<name>A0AAN7KQL4_9MYRT</name>